<name>A0A7X1RMS9_STRMT</name>
<accession>A0A7X1RMS9</accession>
<dbReference type="EMBL" id="WIJK01000027">
    <property type="protein sequence ID" value="MQQ52968.1"/>
    <property type="molecule type" value="Genomic_DNA"/>
</dbReference>
<feature type="non-terminal residue" evidence="1">
    <location>
        <position position="1"/>
    </location>
</feature>
<reference evidence="1 3" key="1">
    <citation type="submission" date="2019-10" db="EMBL/GenBank/DDBJ databases">
        <title>Streptococcus mitis of the oral and urogenital tracts.</title>
        <authorList>
            <person name="Price T."/>
            <person name="Mores C.R."/>
            <person name="Putonti C."/>
            <person name="Wolfe A.J."/>
        </authorList>
    </citation>
    <scope>NUCLEOTIDE SEQUENCE [LARGE SCALE GENOMIC DNA]</scope>
    <source>
        <strain evidence="1 3">SM16</strain>
    </source>
</reference>
<dbReference type="EMBL" id="WIJK01000034">
    <property type="protein sequence ID" value="MQQ53092.1"/>
    <property type="molecule type" value="Genomic_DNA"/>
</dbReference>
<sequence length="68" mass="8064">LFKCIHNIASASHTNPCHIADFYEKRKRQSQVTSTKPHTIASIHRLIRTMYYLITHNKLYDYTSTQNR</sequence>
<evidence type="ECO:0000313" key="2">
    <source>
        <dbReference type="EMBL" id="MQQ53092.1"/>
    </source>
</evidence>
<evidence type="ECO:0000313" key="1">
    <source>
        <dbReference type="EMBL" id="MQQ52968.1"/>
    </source>
</evidence>
<comment type="caution">
    <text evidence="1">The sequence shown here is derived from an EMBL/GenBank/DDBJ whole genome shotgun (WGS) entry which is preliminary data.</text>
</comment>
<dbReference type="Proteomes" id="UP000467560">
    <property type="component" value="Unassembled WGS sequence"/>
</dbReference>
<dbReference type="AlphaFoldDB" id="A0A7X1RMS9"/>
<evidence type="ECO:0000313" key="3">
    <source>
        <dbReference type="Proteomes" id="UP000467560"/>
    </source>
</evidence>
<organism evidence="1 3">
    <name type="scientific">Streptococcus mitis</name>
    <dbReference type="NCBI Taxonomy" id="28037"/>
    <lineage>
        <taxon>Bacteria</taxon>
        <taxon>Bacillati</taxon>
        <taxon>Bacillota</taxon>
        <taxon>Bacilli</taxon>
        <taxon>Lactobacillales</taxon>
        <taxon>Streptococcaceae</taxon>
        <taxon>Streptococcus</taxon>
        <taxon>Streptococcus mitis group</taxon>
    </lineage>
</organism>
<protein>
    <submittedName>
        <fullName evidence="1">IS110 family transposase</fullName>
    </submittedName>
</protein>
<proteinExistence type="predicted"/>
<gene>
    <name evidence="1" type="ORF">GEZ89_08450</name>
    <name evidence="2" type="ORF">GEZ89_09120</name>
</gene>